<keyword evidence="2 6" id="KW-0067">ATP-binding</keyword>
<feature type="compositionally biased region" description="Basic and acidic residues" evidence="8">
    <location>
        <begin position="114"/>
        <end position="127"/>
    </location>
</feature>
<dbReference type="Gene3D" id="1.20.58.530">
    <property type="match status" value="1"/>
</dbReference>
<proteinExistence type="inferred from homology"/>
<feature type="region of interest" description="Disordered" evidence="8">
    <location>
        <begin position="381"/>
        <end position="400"/>
    </location>
</feature>
<keyword evidence="6" id="KW-0009">Actin-binding</keyword>
<reference evidence="10" key="1">
    <citation type="submission" date="2024-06" db="UniProtKB">
        <authorList>
            <consortium name="RefSeq"/>
        </authorList>
    </citation>
    <scope>NUCLEOTIDE SEQUENCE [LARGE SCALE GENOMIC DNA]</scope>
</reference>
<feature type="compositionally biased region" description="Basic and acidic residues" evidence="8">
    <location>
        <begin position="213"/>
        <end position="227"/>
    </location>
</feature>
<feature type="region of interest" description="Disordered" evidence="8">
    <location>
        <begin position="313"/>
        <end position="339"/>
    </location>
</feature>
<dbReference type="GO" id="GO:0051015">
    <property type="term" value="F:actin filament binding"/>
    <property type="evidence" value="ECO:0007669"/>
    <property type="project" value="TreeGrafter"/>
</dbReference>
<dbReference type="Pfam" id="PF00063">
    <property type="entry name" value="Myosin_head"/>
    <property type="match status" value="1"/>
</dbReference>
<feature type="region of interest" description="Disordered" evidence="8">
    <location>
        <begin position="269"/>
        <end position="288"/>
    </location>
</feature>
<organism evidence="10 11">
    <name type="scientific">Microcaecilia unicolor</name>
    <dbReference type="NCBI Taxonomy" id="1415580"/>
    <lineage>
        <taxon>Eukaryota</taxon>
        <taxon>Metazoa</taxon>
        <taxon>Chordata</taxon>
        <taxon>Craniata</taxon>
        <taxon>Vertebrata</taxon>
        <taxon>Euteleostomi</taxon>
        <taxon>Amphibia</taxon>
        <taxon>Gymnophiona</taxon>
        <taxon>Siphonopidae</taxon>
        <taxon>Microcaecilia</taxon>
    </lineage>
</organism>
<evidence type="ECO:0000256" key="6">
    <source>
        <dbReference type="PROSITE-ProRule" id="PRU00782"/>
    </source>
</evidence>
<dbReference type="InterPro" id="IPR036961">
    <property type="entry name" value="Kinesin_motor_dom_sf"/>
</dbReference>
<accession>A0A6P7ZE63</accession>
<keyword evidence="4 6" id="KW-0518">Myosin</keyword>
<dbReference type="GeneID" id="115479813"/>
<evidence type="ECO:0000256" key="2">
    <source>
        <dbReference type="ARBA" id="ARBA00022840"/>
    </source>
</evidence>
<feature type="compositionally biased region" description="Basic and acidic residues" evidence="8">
    <location>
        <begin position="44"/>
        <end position="65"/>
    </location>
</feature>
<dbReference type="CDD" id="cd01386">
    <property type="entry name" value="MYSc_Myo18"/>
    <property type="match status" value="1"/>
</dbReference>
<feature type="coiled-coil region" evidence="7">
    <location>
        <begin position="1729"/>
        <end position="1854"/>
    </location>
</feature>
<protein>
    <submittedName>
        <fullName evidence="11">Unconventional myosin-XVIIIb isoform X1</fullName>
    </submittedName>
</protein>
<name>A0A6P7ZE63_9AMPH</name>
<feature type="compositionally biased region" description="Basic and acidic residues" evidence="8">
    <location>
        <begin position="2426"/>
        <end position="2438"/>
    </location>
</feature>
<evidence type="ECO:0000256" key="1">
    <source>
        <dbReference type="ARBA" id="ARBA00022741"/>
    </source>
</evidence>
<feature type="compositionally biased region" description="Acidic residues" evidence="8">
    <location>
        <begin position="1981"/>
        <end position="1991"/>
    </location>
</feature>
<dbReference type="GO" id="GO:0031032">
    <property type="term" value="P:actomyosin structure organization"/>
    <property type="evidence" value="ECO:0007669"/>
    <property type="project" value="TreeGrafter"/>
</dbReference>
<dbReference type="Pfam" id="PF24556">
    <property type="entry name" value="SH3_Myosin-XVIIIa"/>
    <property type="match status" value="1"/>
</dbReference>
<evidence type="ECO:0000256" key="7">
    <source>
        <dbReference type="SAM" id="Coils"/>
    </source>
</evidence>
<feature type="compositionally biased region" description="Basic and acidic residues" evidence="8">
    <location>
        <begin position="2082"/>
        <end position="2107"/>
    </location>
</feature>
<dbReference type="GO" id="GO:0016461">
    <property type="term" value="C:unconventional myosin complex"/>
    <property type="evidence" value="ECO:0007669"/>
    <property type="project" value="TreeGrafter"/>
</dbReference>
<dbReference type="GO" id="GO:0016460">
    <property type="term" value="C:myosin II complex"/>
    <property type="evidence" value="ECO:0007669"/>
    <property type="project" value="TreeGrafter"/>
</dbReference>
<evidence type="ECO:0000313" key="11">
    <source>
        <dbReference type="RefSeq" id="XP_030073884.1"/>
    </source>
</evidence>
<keyword evidence="3 7" id="KW-0175">Coiled coil</keyword>
<dbReference type="SUPFAM" id="SSF52540">
    <property type="entry name" value="P-loop containing nucleoside triphosphate hydrolases"/>
    <property type="match status" value="1"/>
</dbReference>
<feature type="compositionally biased region" description="Polar residues" evidence="8">
    <location>
        <begin position="198"/>
        <end position="212"/>
    </location>
</feature>
<feature type="coiled-coil region" evidence="7">
    <location>
        <begin position="1625"/>
        <end position="1663"/>
    </location>
</feature>
<dbReference type="CTD" id="84700"/>
<dbReference type="GO" id="GO:0003774">
    <property type="term" value="F:cytoskeletal motor activity"/>
    <property type="evidence" value="ECO:0007669"/>
    <property type="project" value="UniProtKB-UniRule"/>
</dbReference>
<feature type="region of interest" description="Disordered" evidence="8">
    <location>
        <begin position="1981"/>
        <end position="2010"/>
    </location>
</feature>
<dbReference type="GO" id="GO:0005524">
    <property type="term" value="F:ATP binding"/>
    <property type="evidence" value="ECO:0007669"/>
    <property type="project" value="UniProtKB-UniRule"/>
</dbReference>
<feature type="region of interest" description="Disordered" evidence="8">
    <location>
        <begin position="2410"/>
        <end position="2447"/>
    </location>
</feature>
<reference evidence="11" key="2">
    <citation type="submission" date="2025-08" db="UniProtKB">
        <authorList>
            <consortium name="RefSeq"/>
        </authorList>
    </citation>
    <scope>IDENTIFICATION</scope>
</reference>
<feature type="domain" description="Myosin motor" evidence="9">
    <location>
        <begin position="469"/>
        <end position="1229"/>
    </location>
</feature>
<evidence type="ECO:0000259" key="9">
    <source>
        <dbReference type="PROSITE" id="PS51456"/>
    </source>
</evidence>
<feature type="binding site" evidence="6">
    <location>
        <begin position="558"/>
        <end position="565"/>
    </location>
    <ligand>
        <name>ATP</name>
        <dbReference type="ChEBI" id="CHEBI:30616"/>
    </ligand>
</feature>
<dbReference type="Gene3D" id="1.20.5.4820">
    <property type="match status" value="1"/>
</dbReference>
<dbReference type="PRINTS" id="PR00193">
    <property type="entry name" value="MYOSINHEAVY"/>
</dbReference>
<dbReference type="InterPro" id="IPR057772">
    <property type="entry name" value="SH3_Myo18a"/>
</dbReference>
<comment type="similarity">
    <text evidence="6">Belongs to the TRAFAC class myosin-kinesin ATPase superfamily. Myosin family.</text>
</comment>
<dbReference type="PANTHER" id="PTHR45615">
    <property type="entry name" value="MYOSIN HEAVY CHAIN, NON-MUSCLE"/>
    <property type="match status" value="1"/>
</dbReference>
<dbReference type="Gene3D" id="1.20.120.720">
    <property type="entry name" value="Myosin VI head, motor domain, U50 subdomain"/>
    <property type="match status" value="1"/>
</dbReference>
<dbReference type="KEGG" id="muo:115479813"/>
<keyword evidence="5 6" id="KW-0505">Motor protein</keyword>
<dbReference type="InterPro" id="IPR027417">
    <property type="entry name" value="P-loop_NTPase"/>
</dbReference>
<dbReference type="RefSeq" id="XP_030073884.1">
    <property type="nucleotide sequence ID" value="XM_030218024.1"/>
</dbReference>
<dbReference type="SMART" id="SM00242">
    <property type="entry name" value="MYSc"/>
    <property type="match status" value="1"/>
</dbReference>
<keyword evidence="10" id="KW-1185">Reference proteome</keyword>
<feature type="region of interest" description="Disordered" evidence="8">
    <location>
        <begin position="2336"/>
        <end position="2367"/>
    </location>
</feature>
<dbReference type="GO" id="GO:0032982">
    <property type="term" value="C:myosin filament"/>
    <property type="evidence" value="ECO:0007669"/>
    <property type="project" value="TreeGrafter"/>
</dbReference>
<evidence type="ECO:0000256" key="4">
    <source>
        <dbReference type="ARBA" id="ARBA00023123"/>
    </source>
</evidence>
<dbReference type="InterPro" id="IPR001609">
    <property type="entry name" value="Myosin_head_motor_dom-like"/>
</dbReference>
<dbReference type="Gene3D" id="3.40.850.10">
    <property type="entry name" value="Kinesin motor domain"/>
    <property type="match status" value="1"/>
</dbReference>
<feature type="compositionally biased region" description="Basic and acidic residues" evidence="8">
    <location>
        <begin position="269"/>
        <end position="281"/>
    </location>
</feature>
<dbReference type="GO" id="GO:0005737">
    <property type="term" value="C:cytoplasm"/>
    <property type="evidence" value="ECO:0007669"/>
    <property type="project" value="TreeGrafter"/>
</dbReference>
<dbReference type="PANTHER" id="PTHR45615:SF8">
    <property type="entry name" value="UNCONVENTIONAL MYOSIN-XVIIIB"/>
    <property type="match status" value="1"/>
</dbReference>
<dbReference type="FunCoup" id="A0A6P7ZE63">
    <property type="interactions" value="203"/>
</dbReference>
<keyword evidence="1 6" id="KW-0547">Nucleotide-binding</keyword>
<feature type="region of interest" description="Disordered" evidence="8">
    <location>
        <begin position="2066"/>
        <end position="2132"/>
    </location>
</feature>
<evidence type="ECO:0000256" key="5">
    <source>
        <dbReference type="ARBA" id="ARBA00023175"/>
    </source>
</evidence>
<feature type="region of interest" description="Disordered" evidence="8">
    <location>
        <begin position="109"/>
        <end position="231"/>
    </location>
</feature>
<dbReference type="InterPro" id="IPR036064">
    <property type="entry name" value="MYSc_Myo18"/>
</dbReference>
<evidence type="ECO:0000256" key="8">
    <source>
        <dbReference type="SAM" id="MobiDB-lite"/>
    </source>
</evidence>
<feature type="coiled-coil region" evidence="7">
    <location>
        <begin position="1293"/>
        <end position="1501"/>
    </location>
</feature>
<feature type="compositionally biased region" description="Pro residues" evidence="8">
    <location>
        <begin position="170"/>
        <end position="185"/>
    </location>
</feature>
<feature type="region of interest" description="Disordered" evidence="8">
    <location>
        <begin position="2386"/>
        <end position="2405"/>
    </location>
</feature>
<sequence>MAISSRLALWEQKIREEDKSPTPTSPPPIFSVVSGGFIKQLVRETEKESKEAKIQDKQKKEDPTVKQDPAPDVLKSPGKLNDNLVKNFLLKDENFLGLEEMDSKPQLLMNGLNGEKHQEQESQEINKKPLILKTVRRTASKHVKPVPKPTVNIQNQEETKDTSGTCKCPPLLPPPPPYSPPPLPPQQIVKDKPKVDNRTSVNTWTTEVQNADQKSKESNNLHSRSKETIQGACELERTTPENIEKRDLVKDNMEKNQVKEKHLEDLVKDGMEEHRVKEKNLGKRKKDLVKDDMEEHQIKDKILGERKEDLVKDSMEEHRVKEKNLGERKEDLVKDSMEEHRVKEKNLGERKEDLVKDRMEEHRVKEKNLGEKKEDLVNDSMEEHRVKEKSLGEREERAESDKVPEDVWYETEQVWFVHKYGFTLATELKPDVGTPELPEGRVRIRCEADNTVMDVDEENIHRTNPSKLDYAEDLAMLISLNESSVINTLQHRYQSQLSHTYAGPNLVAIRPSAMNMNYPEKVFKGKKDSMPPHICSLAQRAYWNMLMQHQDQTIIPMGRSGAGKTTLCQAALEYLVSMAGSVNGTVTVEKIKAVFSILKAFGTVSTSHSHNCTRFSMVMSLDFNTTGHVTAAHLQTMLLENIRVAQQPEEESNFNVFSYLLAGLDLDLRTELYMHQMADSNSFGIMPCLKPEEKQRASVAFDQLQAAMETLGFTENEQKAIWHVLAGIYHLGAAGTCKVGRKQFMKFDWANNAASVLGSDYEELSTAVFKHHLRKIIEQATSRGKRLNQDEEKNSGPKMTAVECIEGMASGLYEELFAAIVSLINRSFSSSHLSSASIMVMDTPGFQNPRHQKKDRAATFEELCHNYVQERLRALFYKRTFVSEMERYREENIEVAFDLPELSPVTTVSIIDQTSSQLNVRNGQAEESKGLLWILDEEVLIQGSSDSVALDRLCSYFENKGVVDKEELGPIRKCEQTLQFEIFHQLSKDPVRYDCTRWVNKAKVNLSAKNAIQVLQESKMGDIKNLFLTRSKIPLICRSVAGLEGNSQKALQRVGLVRKTFASSLAAVKRNSVCAQIILQADALMNLVKRSQVHFVHCFVPRSETDDTDCKVLTHSSKAEGEGGESSIMAVDIPTLRTQLFGAQLLDALRLCRIGYTDRMGFPEFRRRFQILSMPITKKFPPVYTTTDEKKATEELLQLLDLDKKSIVVGHSQIFMKYGVLSRLERQRQKLISQNIILFQASCKGFLCRQKCKKIKIQQIAIRCIQKNVVKFQAVKDWPWWQLMCCIRPSLSINVDERKLRAKEEELLALKIKLEKSERSHNELRQTTDLLESKITDLTTELSDERFKGEVACRVLKTEQADRLRTSREIKDLQNKYDQAQKNLESVAKQLEEAQQKIQQRELGSNSSGGTDEWQIRFDCAQTEIEFLRKRVAQFEERLETEQKYRKELEDKLSEVQNAYEGVKRTAQQMKRKCKHLTSDLEDTRALMESQQSRNHDLEKKQRRFDMQLAQALGESAFEKSLREKVAQENTTCRWELGNLQHKLEQKELETVNLNKKTEVLAAQVKDLSTSNIFDANSLASLKKRVWELEASNAEQSHLLNERDNSIQQLEQIRLRFEMETERMKQIHLKDLEDKEEELEDIQQSCQRKLHQLQMQLEQEYEEKQMVLHEKQDLEGLIGTLCEQIGHRDFDVEKRLRRDLKRTHALLSDLQLLLATMENSGQSVSKGELEKVQSQLGESKAKYVEAEKSQKSLSLELENLHVDLENISRNKNMVDEQLYQLQYEKADLLKRIDEDQEDLNELMEKHKALIAQSALDITQIRELQEQVEVYKKEKQSLQEKLQVAQSRIDHLESTMVERSIVSRQEAAICDLENKVEFQKAQVKRYEMLILRLRDSVVKMGEELEKAADSEAREKENAKYYQMRVDEMKVEMQELSQREMEACRRRMELEKQADELSAVRQTLQADLETSIRRIADLQAALEEVESSDESDTESVQTSLESCSTRDIDSQSSIGSTLSLDLAGSVKSWLGSSAGWGTPSEAGTTRSFSRQSIADSITLHSQRINQDITKVQELRKPSSSVSTGREEYGRHVDKDNFKGQVRKPMESPVERASTSGIRKSPPSEETLPSSSSALSEFLEEVRRKRAIEKEQVTLSMEETSSLPIYQTTGASSLRRCRTFKDDDDDDFSRKLEIQEQSKNTGSSTSLGLMRSSSLRCIPSENLGATFSPAEKNIAKFGSCESLLQPQSTISHASLKISSPKPGLRPWRKCLEPSIEEASDSDLGKEPLVFQNKHFSTLVEDEDKRNSPARKVTSLNFERKTDDSFDEFLPAVRRARSATNLTKSDKEKSEGLRPLSVHSDDLPSEGNFQFSSGIKTTLKKTPSYREDLANLSDSSSSSGSILSYKSADSIKSRPRLQILEVEGSTAKSPAEDIRGAKRSEAEGNEADVNSIMMKYLRKTEEDQGSSK</sequence>
<feature type="region of interest" description="Disordered" evidence="8">
    <location>
        <begin position="44"/>
        <end position="81"/>
    </location>
</feature>
<comment type="caution">
    <text evidence="6">Lacks conserved residue(s) required for the propagation of feature annotation.</text>
</comment>
<dbReference type="InParanoid" id="A0A6P7ZE63"/>
<evidence type="ECO:0000256" key="3">
    <source>
        <dbReference type="ARBA" id="ARBA00023054"/>
    </source>
</evidence>
<feature type="compositionally biased region" description="Basic residues" evidence="8">
    <location>
        <begin position="134"/>
        <end position="145"/>
    </location>
</feature>
<dbReference type="OrthoDB" id="2505895at2759"/>
<dbReference type="Proteomes" id="UP000515156">
    <property type="component" value="Chromosome 11"/>
</dbReference>
<dbReference type="PROSITE" id="PS51456">
    <property type="entry name" value="MYOSIN_MOTOR"/>
    <property type="match status" value="1"/>
</dbReference>
<dbReference type="FunFam" id="1.20.58.530:FF:000011">
    <property type="entry name" value="unconventional myosin-XVIIIa isoform X2"/>
    <property type="match status" value="1"/>
</dbReference>
<feature type="compositionally biased region" description="Low complexity" evidence="8">
    <location>
        <begin position="2121"/>
        <end position="2132"/>
    </location>
</feature>
<evidence type="ECO:0000313" key="10">
    <source>
        <dbReference type="Proteomes" id="UP000515156"/>
    </source>
</evidence>
<gene>
    <name evidence="11" type="primary">MYO18B</name>
</gene>
<dbReference type="Gene3D" id="1.10.10.820">
    <property type="match status" value="1"/>
</dbReference>
<feature type="compositionally biased region" description="Low complexity" evidence="8">
    <location>
        <begin position="2389"/>
        <end position="2403"/>
    </location>
</feature>